<dbReference type="InterPro" id="IPR006450">
    <property type="entry name" value="Phage_HK97_gp6-like"/>
</dbReference>
<sequence length="189" mass="21076">MTYILTTPPTAEPITLVEVKAHLRLDDDHEDALLASLINTAREHLERETGLCLLSQSWRLCIDAWPRDGILKIVKYPVQAIQNVVVYDQTGAPVEVSLEDHLLDGEGRPARLWLRDPPVPGQVINGIEIEFVAGFGESGVEVPDGLKRAMLLHVAFMFAYRGVVSLEQQPAGVPDGYERLIGSYRLRRL</sequence>
<protein>
    <submittedName>
        <fullName evidence="1">PhiE125 gp8 family phage protein</fullName>
    </submittedName>
</protein>
<proteinExistence type="predicted"/>
<dbReference type="EMBL" id="JAUSRF010000009">
    <property type="protein sequence ID" value="MDP9838188.1"/>
    <property type="molecule type" value="Genomic_DNA"/>
</dbReference>
<dbReference type="Proteomes" id="UP001241472">
    <property type="component" value="Unassembled WGS sequence"/>
</dbReference>
<name>A0ABT9PVR1_9HYPH</name>
<evidence type="ECO:0000313" key="2">
    <source>
        <dbReference type="Proteomes" id="UP001241472"/>
    </source>
</evidence>
<comment type="caution">
    <text evidence="1">The sequence shown here is derived from an EMBL/GenBank/DDBJ whole genome shotgun (WGS) entry which is preliminary data.</text>
</comment>
<gene>
    <name evidence="1" type="ORF">J2T09_002955</name>
</gene>
<dbReference type="CDD" id="cd08054">
    <property type="entry name" value="gp6"/>
    <property type="match status" value="1"/>
</dbReference>
<dbReference type="InterPro" id="IPR021146">
    <property type="entry name" value="Phage_gp6-like_head-tail"/>
</dbReference>
<dbReference type="Pfam" id="PF05135">
    <property type="entry name" value="Phage_connect_1"/>
    <property type="match status" value="1"/>
</dbReference>
<evidence type="ECO:0000313" key="1">
    <source>
        <dbReference type="EMBL" id="MDP9838188.1"/>
    </source>
</evidence>
<dbReference type="InterPro" id="IPR011738">
    <property type="entry name" value="Phage_CHP"/>
</dbReference>
<dbReference type="RefSeq" id="WP_306835821.1">
    <property type="nucleotide sequence ID" value="NZ_JAUSRF010000009.1"/>
</dbReference>
<reference evidence="1 2" key="1">
    <citation type="submission" date="2023-07" db="EMBL/GenBank/DDBJ databases">
        <title>Sorghum-associated microbial communities from plants grown in Nebraska, USA.</title>
        <authorList>
            <person name="Schachtman D."/>
        </authorList>
    </citation>
    <scope>NUCLEOTIDE SEQUENCE [LARGE SCALE GENOMIC DNA]</scope>
    <source>
        <strain evidence="1 2">DS1307</strain>
    </source>
</reference>
<accession>A0ABT9PVR1</accession>
<dbReference type="NCBIfam" id="TIGR02215">
    <property type="entry name" value="phage_chp_gp8"/>
    <property type="match status" value="1"/>
</dbReference>
<dbReference type="NCBIfam" id="TIGR01560">
    <property type="entry name" value="put_DNA_pack"/>
    <property type="match status" value="1"/>
</dbReference>
<keyword evidence="2" id="KW-1185">Reference proteome</keyword>
<organism evidence="1 2">
    <name type="scientific">Neorhizobium huautlense</name>
    <dbReference type="NCBI Taxonomy" id="67774"/>
    <lineage>
        <taxon>Bacteria</taxon>
        <taxon>Pseudomonadati</taxon>
        <taxon>Pseudomonadota</taxon>
        <taxon>Alphaproteobacteria</taxon>
        <taxon>Hyphomicrobiales</taxon>
        <taxon>Rhizobiaceae</taxon>
        <taxon>Rhizobium/Agrobacterium group</taxon>
        <taxon>Neorhizobium</taxon>
    </lineage>
</organism>
<dbReference type="Gene3D" id="1.10.3230.30">
    <property type="entry name" value="Phage gp6-like head-tail connector protein"/>
    <property type="match status" value="1"/>
</dbReference>